<name>A0ACD1AD09_9FIRM</name>
<gene>
    <name evidence="1" type="ORF">FRZ06_14740</name>
</gene>
<dbReference type="Proteomes" id="UP000594014">
    <property type="component" value="Chromosome"/>
</dbReference>
<proteinExistence type="predicted"/>
<keyword evidence="2" id="KW-1185">Reference proteome</keyword>
<sequence>MDAIDQGKRAELGELLETMTQREVMGIIPQFEEAHIYHADKPLQAAPKTICALLFNMERGVHCDALIDFLKFSPQIQPFDLILANELDDGCIRSGERDVAAEIGRALNMNYVFALEFIELAQTDSTKGYHGNAVFSKYPIKWAKTLHLPEEYNWYFDRQKRIGSRCAVFAEIDVCGRSLGVVSAHLENRTDGQGRLRQMIEIYKEAARLFPEIPVLLGGDLNTNAFDGRSKEEIQLLAKNPELLRRRLEHLSDYEPLLPAAREWGFTHQESASAEGTRRKPLPDGGNLTLALDWLLFKGLEPLESRIISTEKENCGFAPAGSALEGLKAKELSDHNAVWARYHL</sequence>
<evidence type="ECO:0000313" key="1">
    <source>
        <dbReference type="EMBL" id="QOX64508.1"/>
    </source>
</evidence>
<reference evidence="1" key="1">
    <citation type="submission" date="2019-08" db="EMBL/GenBank/DDBJ databases">
        <title>Genome sequence of Clostridiales bacterium MT110.</title>
        <authorList>
            <person name="Cao J."/>
        </authorList>
    </citation>
    <scope>NUCLEOTIDE SEQUENCE</scope>
    <source>
        <strain evidence="1">MT110</strain>
    </source>
</reference>
<dbReference type="EMBL" id="CP042469">
    <property type="protein sequence ID" value="QOX64508.1"/>
    <property type="molecule type" value="Genomic_DNA"/>
</dbReference>
<evidence type="ECO:0000313" key="2">
    <source>
        <dbReference type="Proteomes" id="UP000594014"/>
    </source>
</evidence>
<accession>A0ACD1AD09</accession>
<protein>
    <submittedName>
        <fullName evidence="1">Uncharacterized protein</fullName>
    </submittedName>
</protein>
<organism evidence="1 2">
    <name type="scientific">Anoxybacterium hadale</name>
    <dbReference type="NCBI Taxonomy" id="3408580"/>
    <lineage>
        <taxon>Bacteria</taxon>
        <taxon>Bacillati</taxon>
        <taxon>Bacillota</taxon>
        <taxon>Clostridia</taxon>
        <taxon>Peptostreptococcales</taxon>
        <taxon>Anaerovoracaceae</taxon>
        <taxon>Anoxybacterium</taxon>
    </lineage>
</organism>